<gene>
    <name evidence="7" type="ORF">DA075_18570</name>
</gene>
<keyword evidence="3" id="KW-0805">Transcription regulation</keyword>
<dbReference type="CDD" id="cd08417">
    <property type="entry name" value="PBP2_Nitroaromatics_like"/>
    <property type="match status" value="1"/>
</dbReference>
<dbReference type="InterPro" id="IPR036390">
    <property type="entry name" value="WH_DNA-bd_sf"/>
</dbReference>
<dbReference type="SUPFAM" id="SSF46785">
    <property type="entry name" value="Winged helix' DNA-binding domain"/>
    <property type="match status" value="1"/>
</dbReference>
<dbReference type="InterPro" id="IPR037402">
    <property type="entry name" value="YidZ_PBP2"/>
</dbReference>
<evidence type="ECO:0000256" key="3">
    <source>
        <dbReference type="ARBA" id="ARBA00023015"/>
    </source>
</evidence>
<organism evidence="7 8">
    <name type="scientific">Methylobacterium currus</name>
    <dbReference type="NCBI Taxonomy" id="2051553"/>
    <lineage>
        <taxon>Bacteria</taxon>
        <taxon>Pseudomonadati</taxon>
        <taxon>Pseudomonadota</taxon>
        <taxon>Alphaproteobacteria</taxon>
        <taxon>Hyphomicrobiales</taxon>
        <taxon>Methylobacteriaceae</taxon>
        <taxon>Methylobacterium</taxon>
    </lineage>
</organism>
<dbReference type="InterPro" id="IPR050389">
    <property type="entry name" value="LysR-type_TF"/>
</dbReference>
<dbReference type="Proteomes" id="UP000244755">
    <property type="component" value="Chromosome 1"/>
</dbReference>
<keyword evidence="4" id="KW-0238">DNA-binding</keyword>
<evidence type="ECO:0000256" key="5">
    <source>
        <dbReference type="ARBA" id="ARBA00023163"/>
    </source>
</evidence>
<evidence type="ECO:0000256" key="2">
    <source>
        <dbReference type="ARBA" id="ARBA00022458"/>
    </source>
</evidence>
<sequence length="302" mass="32165">MDIGSFDLNLLKAFDALYAERHVTRAGLRIGLSQSAMSGTLTRLRELLGDELFVRTPSGMRPTARADDLAGPVADALRLVRGALQADGFEPATAERAFTLAMSDYAAFVLLPPLLARLGDEAPGIDLRVRGMFGRGEAVELLDSGEANLAVGVPVEASARILTQPLLREGFACVARRGHPAFADGVDLEAFVAVPHLLVSPEGDGAGLVDRKLAELGLKRRVVLSLPQFLVAPFIVAESDLVATLAARVARRCADVGVGITVHEPPVILPDWPLALMWHRRADAHPATAWLRDVVAEVAAAV</sequence>
<evidence type="ECO:0000313" key="7">
    <source>
        <dbReference type="EMBL" id="AWB22661.1"/>
    </source>
</evidence>
<dbReference type="InterPro" id="IPR000847">
    <property type="entry name" value="LysR_HTH_N"/>
</dbReference>
<dbReference type="SUPFAM" id="SSF53850">
    <property type="entry name" value="Periplasmic binding protein-like II"/>
    <property type="match status" value="1"/>
</dbReference>
<dbReference type="Gene3D" id="1.10.10.10">
    <property type="entry name" value="Winged helix-like DNA-binding domain superfamily/Winged helix DNA-binding domain"/>
    <property type="match status" value="1"/>
</dbReference>
<evidence type="ECO:0000256" key="4">
    <source>
        <dbReference type="ARBA" id="ARBA00023125"/>
    </source>
</evidence>
<dbReference type="GO" id="GO:0003677">
    <property type="term" value="F:DNA binding"/>
    <property type="evidence" value="ECO:0007669"/>
    <property type="project" value="UniProtKB-KW"/>
</dbReference>
<dbReference type="PRINTS" id="PR00039">
    <property type="entry name" value="HTHLYSR"/>
</dbReference>
<keyword evidence="2" id="KW-0536">Nodulation</keyword>
<protein>
    <submittedName>
        <fullName evidence="7">LysR family transcriptional regulator</fullName>
    </submittedName>
</protein>
<keyword evidence="5" id="KW-0804">Transcription</keyword>
<dbReference type="KEGG" id="mee:DA075_18570"/>
<dbReference type="PROSITE" id="PS50931">
    <property type="entry name" value="HTH_LYSR"/>
    <property type="match status" value="1"/>
</dbReference>
<dbReference type="InterPro" id="IPR036388">
    <property type="entry name" value="WH-like_DNA-bd_sf"/>
</dbReference>
<dbReference type="AlphaFoldDB" id="A0A2R4WM86"/>
<evidence type="ECO:0000313" key="8">
    <source>
        <dbReference type="Proteomes" id="UP000244755"/>
    </source>
</evidence>
<dbReference type="EMBL" id="CP028843">
    <property type="protein sequence ID" value="AWB22661.1"/>
    <property type="molecule type" value="Genomic_DNA"/>
</dbReference>
<dbReference type="PANTHER" id="PTHR30118">
    <property type="entry name" value="HTH-TYPE TRANSCRIPTIONAL REGULATOR LEUO-RELATED"/>
    <property type="match status" value="1"/>
</dbReference>
<feature type="domain" description="HTH lysR-type" evidence="6">
    <location>
        <begin position="6"/>
        <end position="63"/>
    </location>
</feature>
<dbReference type="InterPro" id="IPR005119">
    <property type="entry name" value="LysR_subst-bd"/>
</dbReference>
<evidence type="ECO:0000256" key="1">
    <source>
        <dbReference type="ARBA" id="ARBA00009437"/>
    </source>
</evidence>
<accession>A0A2R4WM86</accession>
<dbReference type="Pfam" id="PF03466">
    <property type="entry name" value="LysR_substrate"/>
    <property type="match status" value="1"/>
</dbReference>
<dbReference type="GO" id="GO:0003700">
    <property type="term" value="F:DNA-binding transcription factor activity"/>
    <property type="evidence" value="ECO:0007669"/>
    <property type="project" value="InterPro"/>
</dbReference>
<dbReference type="RefSeq" id="WP_099954466.1">
    <property type="nucleotide sequence ID" value="NZ_CP028843.1"/>
</dbReference>
<dbReference type="Gene3D" id="3.40.190.10">
    <property type="entry name" value="Periplasmic binding protein-like II"/>
    <property type="match status" value="2"/>
</dbReference>
<name>A0A2R4WM86_9HYPH</name>
<dbReference type="OrthoDB" id="8339333at2"/>
<dbReference type="Pfam" id="PF00126">
    <property type="entry name" value="HTH_1"/>
    <property type="match status" value="1"/>
</dbReference>
<reference evidence="7 8" key="1">
    <citation type="submission" date="2018-04" db="EMBL/GenBank/DDBJ databases">
        <title>Methylobacterium sp. PR1016A genome.</title>
        <authorList>
            <person name="Park W."/>
        </authorList>
    </citation>
    <scope>NUCLEOTIDE SEQUENCE [LARGE SCALE GENOMIC DNA]</scope>
    <source>
        <strain evidence="7 8">PR1016A</strain>
    </source>
</reference>
<comment type="similarity">
    <text evidence="1">Belongs to the LysR transcriptional regulatory family.</text>
</comment>
<evidence type="ECO:0000259" key="6">
    <source>
        <dbReference type="PROSITE" id="PS50931"/>
    </source>
</evidence>
<keyword evidence="8" id="KW-1185">Reference proteome</keyword>
<dbReference type="PANTHER" id="PTHR30118:SF15">
    <property type="entry name" value="TRANSCRIPTIONAL REGULATORY PROTEIN"/>
    <property type="match status" value="1"/>
</dbReference>
<proteinExistence type="inferred from homology"/>